<evidence type="ECO:0000256" key="1">
    <source>
        <dbReference type="SAM" id="MobiDB-lite"/>
    </source>
</evidence>
<dbReference type="STRING" id="44941.A0A397UPV5"/>
<gene>
    <name evidence="3" type="ORF">C2G38_2041984</name>
</gene>
<sequence>MVDNHITKSSRRYHPYSIAGASLDYRKNRRELMTQVLPDQFVSNLFSSVEQPQDFVNPLINFYDDGQTNQTNNYGNSFELQGDQIGSLQSEWLQDIPEMMPFPFVPTDVCSQVPDMEPFGPFEIHSQVSDPESFVSIGNYSQGSDVDQFLNLFDPHFFLDQNDVPFQLLPSSEYNTSYIENTNLPFLNDNYESQISYNISTVPPPAGLTIPSAGSSIQNHPLYPVISKLLEYRDKLYSCQNIDELLNISMEFHRLIDDLNPSFTIPLDSEIRLIISNLSRQIDELCGKKLEYNNFLIQTNDNLNLPRPDTGFINYYSNVTTSNVNIATITTTTTTIVDQKKTTRQQMDPLATLWFIKYLIDHDLRKPDKNNRNLLSLLTNIPEHDIDRWFIRTNQNYIKSNDKKTARERLNERAKTTSKQLRRPNSLKAGGSSSTRGANVTRSRRI</sequence>
<evidence type="ECO:0000313" key="3">
    <source>
        <dbReference type="EMBL" id="RIB12240.1"/>
    </source>
</evidence>
<organism evidence="3 4">
    <name type="scientific">Gigaspora rosea</name>
    <dbReference type="NCBI Taxonomy" id="44941"/>
    <lineage>
        <taxon>Eukaryota</taxon>
        <taxon>Fungi</taxon>
        <taxon>Fungi incertae sedis</taxon>
        <taxon>Mucoromycota</taxon>
        <taxon>Glomeromycotina</taxon>
        <taxon>Glomeromycetes</taxon>
        <taxon>Diversisporales</taxon>
        <taxon>Gigasporaceae</taxon>
        <taxon>Gigaspora</taxon>
    </lineage>
</organism>
<dbReference type="AlphaFoldDB" id="A0A397UPV5"/>
<accession>A0A397UPV5</accession>
<dbReference type="EMBL" id="QKWP01001043">
    <property type="protein sequence ID" value="RIB12240.1"/>
    <property type="molecule type" value="Genomic_DNA"/>
</dbReference>
<name>A0A397UPV5_9GLOM</name>
<reference evidence="2" key="2">
    <citation type="journal article" date="2019" name="New Phytol.">
        <title>Comparative genomics of Rhizophagus irregularis, R. cerebriforme, R. diaphanus and Gigaspora rosea highlights specific genetic features in Glomeromycotina.</title>
        <authorList>
            <person name="Morin E."/>
            <person name="Miyauchi S."/>
            <person name="San Clemente H."/>
            <person name="Chen E.C."/>
            <person name="Pelin A."/>
            <person name="de la Providencia I."/>
            <person name="Ndikumana S."/>
            <person name="Beaudet D."/>
            <person name="Hainaut M."/>
            <person name="Drula E."/>
            <person name="Kuo A."/>
            <person name="Tang N."/>
            <person name="Roy S."/>
            <person name="Viala J."/>
            <person name="Henrissat B."/>
            <person name="Grigoriev I.V."/>
            <person name="Corradi N."/>
            <person name="Roux C."/>
            <person name="Martin F.M."/>
        </authorList>
    </citation>
    <scope>NUCLEOTIDE SEQUENCE</scope>
</reference>
<dbReference type="EMBL" id="MH445378">
    <property type="protein sequence ID" value="QAB33273.1"/>
    <property type="molecule type" value="mRNA"/>
</dbReference>
<evidence type="ECO:0000313" key="4">
    <source>
        <dbReference type="Proteomes" id="UP000266673"/>
    </source>
</evidence>
<reference evidence="3 4" key="1">
    <citation type="submission" date="2018-06" db="EMBL/GenBank/DDBJ databases">
        <title>Comparative genomics reveals the genomic features of Rhizophagus irregularis, R. cerebriforme, R. diaphanum and Gigaspora rosea, and their symbiotic lifestyle signature.</title>
        <authorList>
            <person name="Morin E."/>
            <person name="San Clemente H."/>
            <person name="Chen E.C.H."/>
            <person name="De La Providencia I."/>
            <person name="Hainaut M."/>
            <person name="Kuo A."/>
            <person name="Kohler A."/>
            <person name="Murat C."/>
            <person name="Tang N."/>
            <person name="Roy S."/>
            <person name="Loubradou J."/>
            <person name="Henrissat B."/>
            <person name="Grigoriev I.V."/>
            <person name="Corradi N."/>
            <person name="Roux C."/>
            <person name="Martin F.M."/>
        </authorList>
    </citation>
    <scope>NUCLEOTIDE SEQUENCE [LARGE SCALE GENOMIC DNA]</scope>
    <source>
        <strain evidence="3 4">DAOM 194757</strain>
    </source>
</reference>
<feature type="compositionally biased region" description="Basic and acidic residues" evidence="1">
    <location>
        <begin position="402"/>
        <end position="415"/>
    </location>
</feature>
<dbReference type="OrthoDB" id="2448227at2759"/>
<protein>
    <submittedName>
        <fullName evidence="2">HD1-like protein</fullName>
    </submittedName>
</protein>
<feature type="compositionally biased region" description="Polar residues" evidence="1">
    <location>
        <begin position="431"/>
        <end position="446"/>
    </location>
</feature>
<feature type="region of interest" description="Disordered" evidence="1">
    <location>
        <begin position="402"/>
        <end position="446"/>
    </location>
</feature>
<evidence type="ECO:0000313" key="2">
    <source>
        <dbReference type="EMBL" id="QAB33273.1"/>
    </source>
</evidence>
<proteinExistence type="evidence at transcript level"/>
<dbReference type="Proteomes" id="UP000266673">
    <property type="component" value="Unassembled WGS sequence"/>
</dbReference>
<keyword evidence="4" id="KW-1185">Reference proteome</keyword>